<sequence length="100" mass="11324">MFNPATRQHAKGNISQELRKCRLSNYSMLPPRHRPLIYSGQASCDVNFVYLSPAYDDPGRHFPLGCTLMWYEFKSASTDGSVMARPHFCGVEVKCLLHAC</sequence>
<evidence type="ECO:0000313" key="2">
    <source>
        <dbReference type="EMBL" id="CAE0768245.1"/>
    </source>
</evidence>
<evidence type="ECO:0000313" key="1">
    <source>
        <dbReference type="EMBL" id="CAE0768244.1"/>
    </source>
</evidence>
<name>A0A6S9XLC1_CHRCT</name>
<dbReference type="EMBL" id="HBIZ01032739">
    <property type="protein sequence ID" value="CAE0768244.1"/>
    <property type="molecule type" value="Transcribed_RNA"/>
</dbReference>
<protein>
    <submittedName>
        <fullName evidence="1">Uncharacterized protein</fullName>
    </submittedName>
</protein>
<reference evidence="1" key="1">
    <citation type="submission" date="2021-01" db="EMBL/GenBank/DDBJ databases">
        <authorList>
            <person name="Corre E."/>
            <person name="Pelletier E."/>
            <person name="Niang G."/>
            <person name="Scheremetjew M."/>
            <person name="Finn R."/>
            <person name="Kale V."/>
            <person name="Holt S."/>
            <person name="Cochrane G."/>
            <person name="Meng A."/>
            <person name="Brown T."/>
            <person name="Cohen L."/>
        </authorList>
    </citation>
    <scope>NUCLEOTIDE SEQUENCE</scope>
    <source>
        <strain evidence="1">CCMP645</strain>
    </source>
</reference>
<dbReference type="AlphaFoldDB" id="A0A6S9XLC1"/>
<gene>
    <name evidence="1" type="ORF">PCAR00345_LOCUS20856</name>
    <name evidence="2" type="ORF">PCAR00345_LOCUS20857</name>
</gene>
<dbReference type="EMBL" id="HBIZ01032740">
    <property type="protein sequence ID" value="CAE0768245.1"/>
    <property type="molecule type" value="Transcribed_RNA"/>
</dbReference>
<proteinExistence type="predicted"/>
<accession>A0A6S9XLC1</accession>
<organism evidence="1">
    <name type="scientific">Chrysotila carterae</name>
    <name type="common">Marine alga</name>
    <name type="synonym">Syracosphaera carterae</name>
    <dbReference type="NCBI Taxonomy" id="13221"/>
    <lineage>
        <taxon>Eukaryota</taxon>
        <taxon>Haptista</taxon>
        <taxon>Haptophyta</taxon>
        <taxon>Prymnesiophyceae</taxon>
        <taxon>Isochrysidales</taxon>
        <taxon>Isochrysidaceae</taxon>
        <taxon>Chrysotila</taxon>
    </lineage>
</organism>